<sequence>VSVRPLPVTPESVFSCVEVSSERASVGCETLQPPPLPLSRDLRERERERQRRESGLARRGRTQKERRHSGRTAQRSFARISSQTLDLLLLPNGIPPPAASHRLLPPLDLTSARWIVCRGCLSLGARGRRLCADDAPVCARSDRSRRVAAVPPVPVTPVFVACVCRACRDGAARLAVERRGRVAAADARVASCRVTCGAAARLPVLPQRLSDAHRLELLR</sequence>
<evidence type="ECO:0000313" key="3">
    <source>
        <dbReference type="Proteomes" id="UP001460270"/>
    </source>
</evidence>
<feature type="compositionally biased region" description="Basic residues" evidence="1">
    <location>
        <begin position="58"/>
        <end position="70"/>
    </location>
</feature>
<protein>
    <submittedName>
        <fullName evidence="2">Uncharacterized protein</fullName>
    </submittedName>
</protein>
<evidence type="ECO:0000256" key="1">
    <source>
        <dbReference type="SAM" id="MobiDB-lite"/>
    </source>
</evidence>
<gene>
    <name evidence="2" type="ORF">WMY93_032226</name>
</gene>
<feature type="compositionally biased region" description="Basic and acidic residues" evidence="1">
    <location>
        <begin position="40"/>
        <end position="56"/>
    </location>
</feature>
<keyword evidence="3" id="KW-1185">Reference proteome</keyword>
<proteinExistence type="predicted"/>
<comment type="caution">
    <text evidence="2">The sequence shown here is derived from an EMBL/GenBank/DDBJ whole genome shotgun (WGS) entry which is preliminary data.</text>
</comment>
<feature type="region of interest" description="Disordered" evidence="1">
    <location>
        <begin position="28"/>
        <end position="75"/>
    </location>
</feature>
<evidence type="ECO:0000313" key="2">
    <source>
        <dbReference type="EMBL" id="KAK7877071.1"/>
    </source>
</evidence>
<accession>A0AAW0MER6</accession>
<dbReference type="Proteomes" id="UP001460270">
    <property type="component" value="Unassembled WGS sequence"/>
</dbReference>
<name>A0AAW0MER6_9GOBI</name>
<dbReference type="AlphaFoldDB" id="A0AAW0MER6"/>
<organism evidence="2 3">
    <name type="scientific">Mugilogobius chulae</name>
    <name type="common">yellowstripe goby</name>
    <dbReference type="NCBI Taxonomy" id="88201"/>
    <lineage>
        <taxon>Eukaryota</taxon>
        <taxon>Metazoa</taxon>
        <taxon>Chordata</taxon>
        <taxon>Craniata</taxon>
        <taxon>Vertebrata</taxon>
        <taxon>Euteleostomi</taxon>
        <taxon>Actinopterygii</taxon>
        <taxon>Neopterygii</taxon>
        <taxon>Teleostei</taxon>
        <taxon>Neoteleostei</taxon>
        <taxon>Acanthomorphata</taxon>
        <taxon>Gobiaria</taxon>
        <taxon>Gobiiformes</taxon>
        <taxon>Gobioidei</taxon>
        <taxon>Gobiidae</taxon>
        <taxon>Gobionellinae</taxon>
        <taxon>Mugilogobius</taxon>
    </lineage>
</organism>
<dbReference type="EMBL" id="JBBPFD010000726">
    <property type="protein sequence ID" value="KAK7877071.1"/>
    <property type="molecule type" value="Genomic_DNA"/>
</dbReference>
<feature type="non-terminal residue" evidence="2">
    <location>
        <position position="1"/>
    </location>
</feature>
<reference evidence="3" key="1">
    <citation type="submission" date="2024-04" db="EMBL/GenBank/DDBJ databases">
        <title>Salinicola lusitanus LLJ914,a marine bacterium isolated from the Okinawa Trough.</title>
        <authorList>
            <person name="Li J."/>
        </authorList>
    </citation>
    <scope>NUCLEOTIDE SEQUENCE [LARGE SCALE GENOMIC DNA]</scope>
</reference>